<dbReference type="PANTHER" id="PTHR21266">
    <property type="entry name" value="IRON-SULFUR DOMAIN CONTAINING PROTEIN"/>
    <property type="match status" value="1"/>
</dbReference>
<dbReference type="Gene3D" id="2.102.10.10">
    <property type="entry name" value="Rieske [2Fe-2S] iron-sulphur domain"/>
    <property type="match status" value="1"/>
</dbReference>
<dbReference type="SUPFAM" id="SSF50022">
    <property type="entry name" value="ISP domain"/>
    <property type="match status" value="1"/>
</dbReference>
<keyword evidence="5" id="KW-1133">Transmembrane helix</keyword>
<organism evidence="11 12">
    <name type="scientific">Blepharisma stoltei</name>
    <dbReference type="NCBI Taxonomy" id="1481888"/>
    <lineage>
        <taxon>Eukaryota</taxon>
        <taxon>Sar</taxon>
        <taxon>Alveolata</taxon>
        <taxon>Ciliophora</taxon>
        <taxon>Postciliodesmatophora</taxon>
        <taxon>Heterotrichea</taxon>
        <taxon>Heterotrichida</taxon>
        <taxon>Blepharismidae</taxon>
        <taxon>Blepharisma</taxon>
    </lineage>
</organism>
<keyword evidence="6" id="KW-0560">Oxidoreductase</keyword>
<evidence type="ECO:0000256" key="8">
    <source>
        <dbReference type="ARBA" id="ARBA00023014"/>
    </source>
</evidence>
<evidence type="ECO:0000256" key="5">
    <source>
        <dbReference type="ARBA" id="ARBA00022989"/>
    </source>
</evidence>
<evidence type="ECO:0000256" key="4">
    <source>
        <dbReference type="ARBA" id="ARBA00022723"/>
    </source>
</evidence>
<keyword evidence="12" id="KW-1185">Reference proteome</keyword>
<evidence type="ECO:0000313" key="11">
    <source>
        <dbReference type="EMBL" id="CAG9336311.1"/>
    </source>
</evidence>
<dbReference type="GO" id="GO:0016491">
    <property type="term" value="F:oxidoreductase activity"/>
    <property type="evidence" value="ECO:0007669"/>
    <property type="project" value="UniProtKB-KW"/>
</dbReference>
<gene>
    <name evidence="11" type="ORF">BSTOLATCC_MIC66189</name>
</gene>
<dbReference type="GO" id="GO:0016020">
    <property type="term" value="C:membrane"/>
    <property type="evidence" value="ECO:0007669"/>
    <property type="project" value="UniProtKB-SubCell"/>
</dbReference>
<keyword evidence="8" id="KW-0411">Iron-sulfur</keyword>
<evidence type="ECO:0000259" key="10">
    <source>
        <dbReference type="PROSITE" id="PS51296"/>
    </source>
</evidence>
<evidence type="ECO:0000256" key="9">
    <source>
        <dbReference type="ARBA" id="ARBA00023136"/>
    </source>
</evidence>
<dbReference type="GO" id="GO:0046872">
    <property type="term" value="F:metal ion binding"/>
    <property type="evidence" value="ECO:0007669"/>
    <property type="project" value="UniProtKB-KW"/>
</dbReference>
<comment type="subcellular location">
    <subcellularLocation>
        <location evidence="1">Membrane</location>
    </subcellularLocation>
</comment>
<accession>A0AAU9K9P3</accession>
<feature type="domain" description="Rieske" evidence="10">
    <location>
        <begin position="1"/>
        <end position="41"/>
    </location>
</feature>
<dbReference type="EMBL" id="CAJZBQ010000064">
    <property type="protein sequence ID" value="CAG9336311.1"/>
    <property type="molecule type" value="Genomic_DNA"/>
</dbReference>
<dbReference type="PROSITE" id="PS51296">
    <property type="entry name" value="RIESKE"/>
    <property type="match status" value="1"/>
</dbReference>
<dbReference type="InterPro" id="IPR036922">
    <property type="entry name" value="Rieske_2Fe-2S_sf"/>
</dbReference>
<dbReference type="PANTHER" id="PTHR21266:SF32">
    <property type="entry name" value="CHOLESTEROL 7-DESATURASE NVD"/>
    <property type="match status" value="1"/>
</dbReference>
<keyword evidence="4" id="KW-0479">Metal-binding</keyword>
<keyword evidence="9" id="KW-0472">Membrane</keyword>
<protein>
    <recommendedName>
        <fullName evidence="10">Rieske domain-containing protein</fullName>
    </recommendedName>
</protein>
<evidence type="ECO:0000256" key="3">
    <source>
        <dbReference type="ARBA" id="ARBA00022714"/>
    </source>
</evidence>
<dbReference type="InterPro" id="IPR050584">
    <property type="entry name" value="Cholesterol_7-desaturase"/>
</dbReference>
<dbReference type="GO" id="GO:0051537">
    <property type="term" value="F:2 iron, 2 sulfur cluster binding"/>
    <property type="evidence" value="ECO:0007669"/>
    <property type="project" value="UniProtKB-KW"/>
</dbReference>
<evidence type="ECO:0000256" key="7">
    <source>
        <dbReference type="ARBA" id="ARBA00023004"/>
    </source>
</evidence>
<comment type="caution">
    <text evidence="11">The sequence shown here is derived from an EMBL/GenBank/DDBJ whole genome shotgun (WGS) entry which is preliminary data.</text>
</comment>
<proteinExistence type="predicted"/>
<name>A0AAU9K9P3_9CILI</name>
<dbReference type="Proteomes" id="UP001162131">
    <property type="component" value="Unassembled WGS sequence"/>
</dbReference>
<keyword evidence="3" id="KW-0001">2Fe-2S</keyword>
<keyword evidence="2" id="KW-0812">Transmembrane</keyword>
<dbReference type="AlphaFoldDB" id="A0AAU9K9P3"/>
<dbReference type="GO" id="GO:0005737">
    <property type="term" value="C:cytoplasm"/>
    <property type="evidence" value="ECO:0007669"/>
    <property type="project" value="TreeGrafter"/>
</dbReference>
<evidence type="ECO:0000256" key="2">
    <source>
        <dbReference type="ARBA" id="ARBA00022692"/>
    </source>
</evidence>
<evidence type="ECO:0000256" key="1">
    <source>
        <dbReference type="ARBA" id="ARBA00004370"/>
    </source>
</evidence>
<dbReference type="Pfam" id="PF00355">
    <property type="entry name" value="Rieske"/>
    <property type="match status" value="1"/>
</dbReference>
<dbReference type="InterPro" id="IPR017941">
    <property type="entry name" value="Rieske_2Fe-2S"/>
</dbReference>
<keyword evidence="7" id="KW-0408">Iron</keyword>
<evidence type="ECO:0000313" key="12">
    <source>
        <dbReference type="Proteomes" id="UP001162131"/>
    </source>
</evidence>
<evidence type="ECO:0000256" key="6">
    <source>
        <dbReference type="ARBA" id="ARBA00023002"/>
    </source>
</evidence>
<reference evidence="11" key="1">
    <citation type="submission" date="2021-09" db="EMBL/GenBank/DDBJ databases">
        <authorList>
            <consortium name="AG Swart"/>
            <person name="Singh M."/>
            <person name="Singh A."/>
            <person name="Seah K."/>
            <person name="Emmerich C."/>
        </authorList>
    </citation>
    <scope>NUCLEOTIDE SEQUENCE</scope>
    <source>
        <strain evidence="11">ATCC30299</strain>
    </source>
</reference>
<sequence length="120" mass="13637">MGANLAEGGKVKFTKSLQCPFHGWIFDGSTGNCVTGPDMKPKELDKYAYTEVVNDAGVKLLMPKLCCKEQVKVKKWQVREMFGFIFVWYHAIENLRIAPPSYEPLDILILLKDYHIEAIA</sequence>